<feature type="transmembrane region" description="Helical" evidence="1">
    <location>
        <begin position="37"/>
        <end position="58"/>
    </location>
</feature>
<accession>A0A0C9V6K8</accession>
<dbReference type="Pfam" id="PF20152">
    <property type="entry name" value="DUF6534"/>
    <property type="match status" value="1"/>
</dbReference>
<dbReference type="InterPro" id="IPR045339">
    <property type="entry name" value="DUF6534"/>
</dbReference>
<feature type="domain" description="DUF6534" evidence="2">
    <location>
        <begin position="85"/>
        <end position="171"/>
    </location>
</feature>
<gene>
    <name evidence="3" type="ORF">M422DRAFT_783294</name>
</gene>
<proteinExistence type="predicted"/>
<evidence type="ECO:0000256" key="1">
    <source>
        <dbReference type="SAM" id="Phobius"/>
    </source>
</evidence>
<name>A0A0C9V6K8_SPHS4</name>
<dbReference type="EMBL" id="KN837219">
    <property type="protein sequence ID" value="KIJ32961.1"/>
    <property type="molecule type" value="Genomic_DNA"/>
</dbReference>
<organism evidence="3 4">
    <name type="scientific">Sphaerobolus stellatus (strain SS14)</name>
    <dbReference type="NCBI Taxonomy" id="990650"/>
    <lineage>
        <taxon>Eukaryota</taxon>
        <taxon>Fungi</taxon>
        <taxon>Dikarya</taxon>
        <taxon>Basidiomycota</taxon>
        <taxon>Agaricomycotina</taxon>
        <taxon>Agaricomycetes</taxon>
        <taxon>Phallomycetidae</taxon>
        <taxon>Geastrales</taxon>
        <taxon>Sphaerobolaceae</taxon>
        <taxon>Sphaerobolus</taxon>
    </lineage>
</organism>
<keyword evidence="1" id="KW-0812">Transmembrane</keyword>
<keyword evidence="1" id="KW-0472">Membrane</keyword>
<dbReference type="Proteomes" id="UP000054279">
    <property type="component" value="Unassembled WGS sequence"/>
</dbReference>
<dbReference type="OrthoDB" id="3206554at2759"/>
<feature type="transmembrane region" description="Helical" evidence="1">
    <location>
        <begin position="118"/>
        <end position="138"/>
    </location>
</feature>
<evidence type="ECO:0000259" key="2">
    <source>
        <dbReference type="Pfam" id="PF20152"/>
    </source>
</evidence>
<feature type="transmembrane region" description="Helical" evidence="1">
    <location>
        <begin position="78"/>
        <end position="98"/>
    </location>
</feature>
<keyword evidence="1" id="KW-1133">Transmembrane helix</keyword>
<feature type="transmembrane region" description="Helical" evidence="1">
    <location>
        <begin position="144"/>
        <end position="166"/>
    </location>
</feature>
<dbReference type="HOGENOM" id="CLU_046025_14_2_1"/>
<dbReference type="PANTHER" id="PTHR40465:SF1">
    <property type="entry name" value="DUF6534 DOMAIN-CONTAINING PROTEIN"/>
    <property type="match status" value="1"/>
</dbReference>
<sequence length="195" mass="22588">MFFSVLNRVDTGKYTLTFMAQYFYARRIWFVSGHKKFLSGSMIFLSFCQLGTGYVNLVHLQGYLRFTQHLLDTIRICIASAAILLCDIIIAVSLIYYLKREKPLYRSTRLALDKLVLYSLNVGLVTTAIAVLFLITWLAVSRELILWTAFYYPAGEIYINSILVSLNSRDSLREQMNNRRMSRFETLELATFTGR</sequence>
<reference evidence="3 4" key="1">
    <citation type="submission" date="2014-06" db="EMBL/GenBank/DDBJ databases">
        <title>Evolutionary Origins and Diversification of the Mycorrhizal Mutualists.</title>
        <authorList>
            <consortium name="DOE Joint Genome Institute"/>
            <consortium name="Mycorrhizal Genomics Consortium"/>
            <person name="Kohler A."/>
            <person name="Kuo A."/>
            <person name="Nagy L.G."/>
            <person name="Floudas D."/>
            <person name="Copeland A."/>
            <person name="Barry K.W."/>
            <person name="Cichocki N."/>
            <person name="Veneault-Fourrey C."/>
            <person name="LaButti K."/>
            <person name="Lindquist E.A."/>
            <person name="Lipzen A."/>
            <person name="Lundell T."/>
            <person name="Morin E."/>
            <person name="Murat C."/>
            <person name="Riley R."/>
            <person name="Ohm R."/>
            <person name="Sun H."/>
            <person name="Tunlid A."/>
            <person name="Henrissat B."/>
            <person name="Grigoriev I.V."/>
            <person name="Hibbett D.S."/>
            <person name="Martin F."/>
        </authorList>
    </citation>
    <scope>NUCLEOTIDE SEQUENCE [LARGE SCALE GENOMIC DNA]</scope>
    <source>
        <strain evidence="3 4">SS14</strain>
    </source>
</reference>
<protein>
    <recommendedName>
        <fullName evidence="2">DUF6534 domain-containing protein</fullName>
    </recommendedName>
</protein>
<dbReference type="AlphaFoldDB" id="A0A0C9V6K8"/>
<dbReference type="PANTHER" id="PTHR40465">
    <property type="entry name" value="CHROMOSOME 1, WHOLE GENOME SHOTGUN SEQUENCE"/>
    <property type="match status" value="1"/>
</dbReference>
<keyword evidence="4" id="KW-1185">Reference proteome</keyword>
<evidence type="ECO:0000313" key="4">
    <source>
        <dbReference type="Proteomes" id="UP000054279"/>
    </source>
</evidence>
<evidence type="ECO:0000313" key="3">
    <source>
        <dbReference type="EMBL" id="KIJ32961.1"/>
    </source>
</evidence>